<dbReference type="InterPro" id="IPR026895">
    <property type="entry name" value="EMC1"/>
</dbReference>
<keyword evidence="5 12" id="KW-0812">Transmembrane</keyword>
<comment type="subcellular location">
    <subcellularLocation>
        <location evidence="1">Endoplasmic reticulum membrane</location>
        <topology evidence="1">Single-pass type I membrane protein</topology>
    </subcellularLocation>
</comment>
<keyword evidence="16" id="KW-1185">Reference proteome</keyword>
<dbReference type="InterPro" id="IPR011678">
    <property type="entry name" value="EMC1_C"/>
</dbReference>
<keyword evidence="10" id="KW-0325">Glycoprotein</keyword>
<gene>
    <name evidence="15" type="ORF">CHS0354_034156</name>
</gene>
<dbReference type="GO" id="GO:0072546">
    <property type="term" value="C:EMC complex"/>
    <property type="evidence" value="ECO:0007669"/>
    <property type="project" value="InterPro"/>
</dbReference>
<dbReference type="PANTHER" id="PTHR21573:SF0">
    <property type="entry name" value="ER MEMBRANE PROTEIN COMPLEX SUBUNIT 1"/>
    <property type="match status" value="1"/>
</dbReference>
<reference evidence="15" key="3">
    <citation type="submission" date="2023-05" db="EMBL/GenBank/DDBJ databases">
        <authorList>
            <person name="Smith C.H."/>
        </authorList>
    </citation>
    <scope>NUCLEOTIDE SEQUENCE</scope>
    <source>
        <strain evidence="15">CHS0354</strain>
        <tissue evidence="15">Mantle</tissue>
    </source>
</reference>
<evidence type="ECO:0000313" key="16">
    <source>
        <dbReference type="Proteomes" id="UP001195483"/>
    </source>
</evidence>
<dbReference type="SMART" id="SM00564">
    <property type="entry name" value="PQQ"/>
    <property type="match status" value="4"/>
</dbReference>
<evidence type="ECO:0000256" key="7">
    <source>
        <dbReference type="ARBA" id="ARBA00022824"/>
    </source>
</evidence>
<evidence type="ECO:0000256" key="3">
    <source>
        <dbReference type="ARBA" id="ARBA00011276"/>
    </source>
</evidence>
<dbReference type="SUPFAM" id="SSF50998">
    <property type="entry name" value="Quinoprotein alcohol dehydrogenase-like"/>
    <property type="match status" value="2"/>
</dbReference>
<dbReference type="InterPro" id="IPR058545">
    <property type="entry name" value="Beta-prop_EMC1_1st"/>
</dbReference>
<dbReference type="InterPro" id="IPR018391">
    <property type="entry name" value="PQQ_b-propeller_rpt"/>
</dbReference>
<dbReference type="Pfam" id="PF07774">
    <property type="entry name" value="EMC1_C"/>
    <property type="match status" value="1"/>
</dbReference>
<dbReference type="InterPro" id="IPR011047">
    <property type="entry name" value="Quinoprotein_ADH-like_sf"/>
</dbReference>
<keyword evidence="6" id="KW-0732">Signal</keyword>
<feature type="region of interest" description="Disordered" evidence="11">
    <location>
        <begin position="869"/>
        <end position="888"/>
    </location>
</feature>
<dbReference type="AlphaFoldDB" id="A0AAE0VH37"/>
<keyword evidence="7" id="KW-0256">Endoplasmic reticulum</keyword>
<comment type="subunit">
    <text evidence="3">Component of the ER membrane protein complex (EMC).</text>
</comment>
<dbReference type="GO" id="GO:0034975">
    <property type="term" value="P:protein folding in endoplasmic reticulum"/>
    <property type="evidence" value="ECO:0007669"/>
    <property type="project" value="TreeGrafter"/>
</dbReference>
<evidence type="ECO:0000256" key="11">
    <source>
        <dbReference type="SAM" id="MobiDB-lite"/>
    </source>
</evidence>
<dbReference type="Gene3D" id="2.130.10.10">
    <property type="entry name" value="YVTN repeat-like/Quinoprotein amine dehydrogenase"/>
    <property type="match status" value="1"/>
</dbReference>
<evidence type="ECO:0000259" key="14">
    <source>
        <dbReference type="Pfam" id="PF25293"/>
    </source>
</evidence>
<keyword evidence="8 12" id="KW-1133">Transmembrane helix</keyword>
<evidence type="ECO:0000259" key="13">
    <source>
        <dbReference type="Pfam" id="PF07774"/>
    </source>
</evidence>
<reference evidence="15" key="2">
    <citation type="journal article" date="2021" name="Genome Biol. Evol.">
        <title>Developing a high-quality reference genome for a parasitic bivalve with doubly uniparental inheritance (Bivalvia: Unionida).</title>
        <authorList>
            <person name="Smith C.H."/>
        </authorList>
    </citation>
    <scope>NUCLEOTIDE SEQUENCE</scope>
    <source>
        <strain evidence="15">CHS0354</strain>
        <tissue evidence="15">Mantle</tissue>
    </source>
</reference>
<dbReference type="Pfam" id="PF25293">
    <property type="entry name" value="Beta-prop_EMC1_N"/>
    <property type="match status" value="1"/>
</dbReference>
<evidence type="ECO:0000256" key="2">
    <source>
        <dbReference type="ARBA" id="ARBA00007904"/>
    </source>
</evidence>
<keyword evidence="9 12" id="KW-0472">Membrane</keyword>
<evidence type="ECO:0000256" key="9">
    <source>
        <dbReference type="ARBA" id="ARBA00023136"/>
    </source>
</evidence>
<evidence type="ECO:0000256" key="4">
    <source>
        <dbReference type="ARBA" id="ARBA00020824"/>
    </source>
</evidence>
<evidence type="ECO:0000256" key="10">
    <source>
        <dbReference type="ARBA" id="ARBA00023180"/>
    </source>
</evidence>
<comment type="similarity">
    <text evidence="2">Belongs to the EMC1 family.</text>
</comment>
<dbReference type="EMBL" id="JAEAOA010001999">
    <property type="protein sequence ID" value="KAK3577679.1"/>
    <property type="molecule type" value="Genomic_DNA"/>
</dbReference>
<protein>
    <recommendedName>
        <fullName evidence="4">ER membrane protein complex subunit 1</fullName>
    </recommendedName>
</protein>
<feature type="domain" description="EMC1 first beta-propeller" evidence="14">
    <location>
        <begin position="22"/>
        <end position="417"/>
    </location>
</feature>
<reference evidence="15" key="1">
    <citation type="journal article" date="2021" name="Genome Biol. Evol.">
        <title>A High-Quality Reference Genome for a Parasitic Bivalve with Doubly Uniparental Inheritance (Bivalvia: Unionida).</title>
        <authorList>
            <person name="Smith C.H."/>
        </authorList>
    </citation>
    <scope>NUCLEOTIDE SEQUENCE</scope>
    <source>
        <strain evidence="15">CHS0354</strain>
    </source>
</reference>
<feature type="domain" description="ER membrane protein complex subunit 1 C-terminal" evidence="13">
    <location>
        <begin position="777"/>
        <end position="982"/>
    </location>
</feature>
<evidence type="ECO:0000256" key="5">
    <source>
        <dbReference type="ARBA" id="ARBA00022692"/>
    </source>
</evidence>
<comment type="caution">
    <text evidence="15">The sequence shown here is derived from an EMBL/GenBank/DDBJ whole genome shotgun (WGS) entry which is preliminary data.</text>
</comment>
<evidence type="ECO:0000256" key="1">
    <source>
        <dbReference type="ARBA" id="ARBA00004115"/>
    </source>
</evidence>
<feature type="transmembrane region" description="Helical" evidence="12">
    <location>
        <begin position="953"/>
        <end position="974"/>
    </location>
</feature>
<evidence type="ECO:0000256" key="8">
    <source>
        <dbReference type="ARBA" id="ARBA00022989"/>
    </source>
</evidence>
<evidence type="ECO:0000256" key="6">
    <source>
        <dbReference type="ARBA" id="ARBA00022729"/>
    </source>
</evidence>
<dbReference type="PANTHER" id="PTHR21573">
    <property type="entry name" value="ER MEMBRANE PROTEIN COMPLEX SUBUNIT 1"/>
    <property type="match status" value="1"/>
</dbReference>
<accession>A0AAE0VH37</accession>
<evidence type="ECO:0000256" key="12">
    <source>
        <dbReference type="SAM" id="Phobius"/>
    </source>
</evidence>
<organism evidence="15 16">
    <name type="scientific">Potamilus streckersoni</name>
    <dbReference type="NCBI Taxonomy" id="2493646"/>
    <lineage>
        <taxon>Eukaryota</taxon>
        <taxon>Metazoa</taxon>
        <taxon>Spiralia</taxon>
        <taxon>Lophotrochozoa</taxon>
        <taxon>Mollusca</taxon>
        <taxon>Bivalvia</taxon>
        <taxon>Autobranchia</taxon>
        <taxon>Heteroconchia</taxon>
        <taxon>Palaeoheterodonta</taxon>
        <taxon>Unionida</taxon>
        <taxon>Unionoidea</taxon>
        <taxon>Unionidae</taxon>
        <taxon>Ambleminae</taxon>
        <taxon>Lampsilini</taxon>
        <taxon>Potamilus</taxon>
    </lineage>
</organism>
<evidence type="ECO:0000313" key="15">
    <source>
        <dbReference type="EMBL" id="KAK3577679.1"/>
    </source>
</evidence>
<dbReference type="InterPro" id="IPR015943">
    <property type="entry name" value="WD40/YVTN_repeat-like_dom_sf"/>
</dbReference>
<proteinExistence type="inferred from homology"/>
<sequence length="983" mass="111020">MAASDFVRGLLIVVYFCFVSSLYEDQIGKFDWRQQYVGKVENLYWEQSPGLGMGKKIFVSTEKNVLAAIHTHNGSIAWRKVFEDGPRGRVNQLLYNDDALVTVIGGRRVIRWDATSGNLIWEFFLPGSTDKPATATLTDKTRGGQVFALSAEGLYGLSMSDGSQKWIVPLSDITTVNYQYVLQSEDTVYVIGSHFGSHVTIVATDFEGSVISTNLVTAAWIKENTKCDIVKHTELLCYDQDTDVFYLLNANRPEKFIPTSLQDQGVTRDSPVTTDWRSPVASLGTDSVVVRLDIDHLAVLQPTDHGLLLKKDLPKFAAGLIIRLDDKDTHRDVLLAVQKINQEELMLKGFELDTGKEIPDLNQNINFPCSHGLPVELTGILARKKDGQLVYKVIILSQDYSIQLIHKSGNVAWKREEALAYTLTVEMVDLPVSENQAKFEDEFGSQEDNILTMFTKRLKTQISQLRTFFERKIQQLQGHRHHPLTLKKIDEDEEEEEELLRDEFNLHKMIVIATAAGKVFGMSSRTGNILWQHYLPDLSPFKSLGKDVLLLYIQRGTSHFPHPPQGVVIGRNKISEHGHLFAFNPITGQLVKEMPSGGVTLNYIVKQAFLLVEIDEQFLKGVVFLDSQDQVHTYPESIQKHLKTVLSSLYIYTCDDETGLMKGYTVSKRENKLYADQVWSINLQKKQQTITQVIPKRTNEHVHSQGRVLGDRTVLYKYLNPNVVVVITEGEETGSQAQTQKGPMNFFNLYVIDTVVGHVIFHANHRRTKGPISVVHSENWIVYSYYSDKQRRYEMAALEMYEGKEQSNATAFSSFVAPKQPFVMRLAFVFPLPISTMTTTITEKGITHKDVIIALKTGGLFTLPKALLDPRRPPTPTQETMEEGTIPYSPDLPVNTEGIINYNQSLSNIQGIYTAPAGLESTSLVLAYGLDIFHTRVEPSKMFDVLKEDFEHWIIASVLAIMFMLSFVTQKLAARKALNRAWK</sequence>
<name>A0AAE0VH37_9BIVA</name>
<dbReference type="Proteomes" id="UP001195483">
    <property type="component" value="Unassembled WGS sequence"/>
</dbReference>